<dbReference type="PANTHER" id="PTHR46648">
    <property type="entry name" value="HIT FAMILY PROTEIN 1"/>
    <property type="match status" value="1"/>
</dbReference>
<evidence type="ECO:0000313" key="6">
    <source>
        <dbReference type="Proteomes" id="UP000054709"/>
    </source>
</evidence>
<gene>
    <name evidence="5" type="ORF">UQ64_10525</name>
</gene>
<feature type="short sequence motif" description="Histidine triad motif" evidence="2">
    <location>
        <begin position="98"/>
        <end position="102"/>
    </location>
</feature>
<organism evidence="5 6">
    <name type="scientific">Paenibacillus etheri</name>
    <dbReference type="NCBI Taxonomy" id="1306852"/>
    <lineage>
        <taxon>Bacteria</taxon>
        <taxon>Bacillati</taxon>
        <taxon>Bacillota</taxon>
        <taxon>Bacilli</taxon>
        <taxon>Bacillales</taxon>
        <taxon>Paenibacillaceae</taxon>
        <taxon>Paenibacillus</taxon>
    </lineage>
</organism>
<dbReference type="GO" id="GO:0009117">
    <property type="term" value="P:nucleotide metabolic process"/>
    <property type="evidence" value="ECO:0007669"/>
    <property type="project" value="TreeGrafter"/>
</dbReference>
<keyword evidence="6" id="KW-1185">Reference proteome</keyword>
<evidence type="ECO:0000256" key="2">
    <source>
        <dbReference type="PROSITE-ProRule" id="PRU00464"/>
    </source>
</evidence>
<dbReference type="Pfam" id="PF01230">
    <property type="entry name" value="HIT"/>
    <property type="match status" value="1"/>
</dbReference>
<dbReference type="InterPro" id="IPR001310">
    <property type="entry name" value="Histidine_triad_HIT"/>
</dbReference>
<dbReference type="PANTHER" id="PTHR46648:SF1">
    <property type="entry name" value="ADENOSINE 5'-MONOPHOSPHORAMIDASE HNT1"/>
    <property type="match status" value="1"/>
</dbReference>
<reference evidence="5 6" key="1">
    <citation type="journal article" date="2015" name="Int. Biodeterior. Biodegradation">
        <title>Physiological and genetic screening methods for the isolation of methyl tert-butyl ether-degrading bacteria for bioremediation purposes.</title>
        <authorList>
            <person name="Guisado I.M."/>
            <person name="Purswani J."/>
            <person name="Gonzalez Lopez J."/>
            <person name="Pozo C."/>
        </authorList>
    </citation>
    <scope>NUCLEOTIDE SEQUENCE [LARGE SCALE GENOMIC DNA]</scope>
    <source>
        <strain evidence="5 6">SH7</strain>
    </source>
</reference>
<dbReference type="PROSITE" id="PS51084">
    <property type="entry name" value="HIT_2"/>
    <property type="match status" value="1"/>
</dbReference>
<dbReference type="EMBL" id="LCZJ02000018">
    <property type="protein sequence ID" value="KTD87258.1"/>
    <property type="molecule type" value="Genomic_DNA"/>
</dbReference>
<dbReference type="GO" id="GO:0016787">
    <property type="term" value="F:hydrolase activity"/>
    <property type="evidence" value="ECO:0007669"/>
    <property type="project" value="UniProtKB-KW"/>
</dbReference>
<name>A0A0W1B0Z3_9BACL</name>
<evidence type="ECO:0000256" key="3">
    <source>
        <dbReference type="SAM" id="MobiDB-lite"/>
    </source>
</evidence>
<dbReference type="InterPro" id="IPR036265">
    <property type="entry name" value="HIT-like_sf"/>
</dbReference>
<evidence type="ECO:0000256" key="1">
    <source>
        <dbReference type="PIRSR" id="PIRSR601310-1"/>
    </source>
</evidence>
<dbReference type="AlphaFoldDB" id="A0A0W1B0Z3"/>
<dbReference type="Gene3D" id="3.30.428.10">
    <property type="entry name" value="HIT-like"/>
    <property type="match status" value="1"/>
</dbReference>
<dbReference type="InterPro" id="IPR011146">
    <property type="entry name" value="HIT-like"/>
</dbReference>
<proteinExistence type="predicted"/>
<feature type="domain" description="HIT" evidence="4">
    <location>
        <begin position="7"/>
        <end position="113"/>
    </location>
</feature>
<dbReference type="Proteomes" id="UP000054709">
    <property type="component" value="Unassembled WGS sequence"/>
</dbReference>
<feature type="active site" description="Tele-AMP-histidine intermediate" evidence="1">
    <location>
        <position position="102"/>
    </location>
</feature>
<dbReference type="SUPFAM" id="SSF54197">
    <property type="entry name" value="HIT-like"/>
    <property type="match status" value="1"/>
</dbReference>
<evidence type="ECO:0000313" key="5">
    <source>
        <dbReference type="EMBL" id="KTD87258.1"/>
    </source>
</evidence>
<evidence type="ECO:0000259" key="4">
    <source>
        <dbReference type="PROSITE" id="PS51084"/>
    </source>
</evidence>
<sequence>MLYMECLGCRIANGIEPDLNIVYENEFITCVLDIAPFNEGHTLILPKKHYWDVEEMESETAYAIMDASKKLSIALKSLFKPDGIRICQDGGKFNDLTHYHMHLIPRYEGDGFIWGEPLHPHGAEKRLSQTKKKILKTLSEEKRRGR</sequence>
<protein>
    <submittedName>
        <fullName evidence="5">HIT family hydrolase</fullName>
    </submittedName>
</protein>
<feature type="region of interest" description="Disordered" evidence="3">
    <location>
        <begin position="125"/>
        <end position="146"/>
    </location>
</feature>
<accession>A0A0W1B0Z3</accession>
<comment type="caution">
    <text evidence="5">The sequence shown here is derived from an EMBL/GenBank/DDBJ whole genome shotgun (WGS) entry which is preliminary data.</text>
</comment>
<keyword evidence="5" id="KW-0378">Hydrolase</keyword>